<dbReference type="EMBL" id="CP063373">
    <property type="protein sequence ID" value="QOV33160.1"/>
    <property type="molecule type" value="Genomic_DNA"/>
</dbReference>
<keyword evidence="3 6" id="KW-0378">Hydrolase</keyword>
<dbReference type="PANTHER" id="PTHR42978:SF6">
    <property type="entry name" value="QUORUM-QUENCHING LACTONASE YTNP-RELATED"/>
    <property type="match status" value="1"/>
</dbReference>
<evidence type="ECO:0000259" key="5">
    <source>
        <dbReference type="SMART" id="SM00849"/>
    </source>
</evidence>
<keyword evidence="2" id="KW-0479">Metal-binding</keyword>
<accession>A0A7M2S9X2</accession>
<dbReference type="RefSeq" id="WP_194037847.1">
    <property type="nucleotide sequence ID" value="NZ_CP063373.1"/>
</dbReference>
<keyword evidence="4" id="KW-0862">Zinc</keyword>
<proteinExistence type="inferred from homology"/>
<dbReference type="AlphaFoldDB" id="A0A7M2S9X2"/>
<dbReference type="SUPFAM" id="SSF56281">
    <property type="entry name" value="Metallo-hydrolase/oxidoreductase"/>
    <property type="match status" value="1"/>
</dbReference>
<feature type="domain" description="Metallo-beta-lactamase" evidence="5">
    <location>
        <begin position="68"/>
        <end position="271"/>
    </location>
</feature>
<dbReference type="GO" id="GO:0016787">
    <property type="term" value="F:hydrolase activity"/>
    <property type="evidence" value="ECO:0007669"/>
    <property type="project" value="UniProtKB-KW"/>
</dbReference>
<dbReference type="PANTHER" id="PTHR42978">
    <property type="entry name" value="QUORUM-QUENCHING LACTONASE YTNP-RELATED-RELATED"/>
    <property type="match status" value="1"/>
</dbReference>
<dbReference type="Proteomes" id="UP000594205">
    <property type="component" value="Chromosome"/>
</dbReference>
<organism evidence="6 7">
    <name type="scientific">Streptomyces ferrugineus</name>
    <dbReference type="NCBI Taxonomy" id="1413221"/>
    <lineage>
        <taxon>Bacteria</taxon>
        <taxon>Bacillati</taxon>
        <taxon>Actinomycetota</taxon>
        <taxon>Actinomycetes</taxon>
        <taxon>Kitasatosporales</taxon>
        <taxon>Streptomycetaceae</taxon>
        <taxon>Streptomyces</taxon>
    </lineage>
</organism>
<evidence type="ECO:0000256" key="1">
    <source>
        <dbReference type="ARBA" id="ARBA00007749"/>
    </source>
</evidence>
<dbReference type="Gene3D" id="3.60.15.10">
    <property type="entry name" value="Ribonuclease Z/Hydroxyacylglutathione hydrolase-like"/>
    <property type="match status" value="1"/>
</dbReference>
<dbReference type="KEGG" id="sfeu:IM697_23185"/>
<reference evidence="6 7" key="1">
    <citation type="submission" date="2020-10" db="EMBL/GenBank/DDBJ databases">
        <title>Streptomyces ferrugineus complate genome analysis.</title>
        <authorList>
            <person name="Anwar N."/>
        </authorList>
    </citation>
    <scope>NUCLEOTIDE SEQUENCE [LARGE SCALE GENOMIC DNA]</scope>
    <source>
        <strain evidence="6 7">CCTCC AA2014009</strain>
    </source>
</reference>
<comment type="similarity">
    <text evidence="1">Belongs to the metallo-beta-lactamase superfamily.</text>
</comment>
<sequence length="294" mass="32034">MTDATTHLDERLRRPSGIRTLTLGDTRLSYVPDGQATLNARMLLTEPNEEEWAKHPEYLNEGTHLMASVGGLLVERDGRALLIDAGAGPLTVGPPLNPFGTITGGALLDSLAMLGHGPADIEAVALTHLHTDHIGWAWHPAPDSDKPVFTGADYLVAEPEWAQRHHAEAQGMGDMIKAMEAQVRTVADGEEIFPGVHVMLTPGHSPGHTSYVINAGGQRVIAFGDAFHSPLQITHPLWENTFDHDHPQATSLRHRLVLDMANKPDTIGFAVHFPEPFGRVRIEDNHASWHPVDA</sequence>
<dbReference type="InterPro" id="IPR001279">
    <property type="entry name" value="Metallo-B-lactamas"/>
</dbReference>
<dbReference type="InterPro" id="IPR036866">
    <property type="entry name" value="RibonucZ/Hydroxyglut_hydro"/>
</dbReference>
<evidence type="ECO:0000256" key="4">
    <source>
        <dbReference type="ARBA" id="ARBA00022833"/>
    </source>
</evidence>
<evidence type="ECO:0000313" key="7">
    <source>
        <dbReference type="Proteomes" id="UP000594205"/>
    </source>
</evidence>
<evidence type="ECO:0000256" key="3">
    <source>
        <dbReference type="ARBA" id="ARBA00022801"/>
    </source>
</evidence>
<gene>
    <name evidence="6" type="ORF">IM697_23185</name>
</gene>
<dbReference type="Pfam" id="PF00753">
    <property type="entry name" value="Lactamase_B"/>
    <property type="match status" value="1"/>
</dbReference>
<evidence type="ECO:0000256" key="2">
    <source>
        <dbReference type="ARBA" id="ARBA00022723"/>
    </source>
</evidence>
<name>A0A7M2S9X2_9ACTN</name>
<dbReference type="GO" id="GO:0046872">
    <property type="term" value="F:metal ion binding"/>
    <property type="evidence" value="ECO:0007669"/>
    <property type="project" value="UniProtKB-KW"/>
</dbReference>
<dbReference type="InterPro" id="IPR051013">
    <property type="entry name" value="MBL_superfamily_lactonases"/>
</dbReference>
<keyword evidence="7" id="KW-1185">Reference proteome</keyword>
<dbReference type="SMART" id="SM00849">
    <property type="entry name" value="Lactamase_B"/>
    <property type="match status" value="1"/>
</dbReference>
<evidence type="ECO:0000313" key="6">
    <source>
        <dbReference type="EMBL" id="QOV33160.1"/>
    </source>
</evidence>
<protein>
    <submittedName>
        <fullName evidence="6">MBL fold metallo-hydrolase</fullName>
    </submittedName>
</protein>